<dbReference type="PANTHER" id="PTHR46969:SF1">
    <property type="entry name" value="BIFUNCTIONAL PROTEIN HLDE"/>
    <property type="match status" value="1"/>
</dbReference>
<feature type="domain" description="Carbohydrate kinase PfkB" evidence="1">
    <location>
        <begin position="1"/>
        <end position="72"/>
    </location>
</feature>
<evidence type="ECO:0000313" key="3">
    <source>
        <dbReference type="Proteomes" id="UP000178296"/>
    </source>
</evidence>
<dbReference type="SUPFAM" id="SSF53613">
    <property type="entry name" value="Ribokinase-like"/>
    <property type="match status" value="1"/>
</dbReference>
<organism evidence="2 3">
    <name type="scientific">Candidatus Azambacteria bacterium RIFCSPLOWO2_02_FULL_46_11</name>
    <dbReference type="NCBI Taxonomy" id="1797300"/>
    <lineage>
        <taxon>Bacteria</taxon>
        <taxon>Candidatus Azamiibacteriota</taxon>
    </lineage>
</organism>
<dbReference type="Gene3D" id="3.40.1190.20">
    <property type="match status" value="1"/>
</dbReference>
<dbReference type="EMBL" id="MEYW01000030">
    <property type="protein sequence ID" value="OGD44189.1"/>
    <property type="molecule type" value="Genomic_DNA"/>
</dbReference>
<reference evidence="2 3" key="1">
    <citation type="journal article" date="2016" name="Nat. Commun.">
        <title>Thousands of microbial genomes shed light on interconnected biogeochemical processes in an aquifer system.</title>
        <authorList>
            <person name="Anantharaman K."/>
            <person name="Brown C.T."/>
            <person name="Hug L.A."/>
            <person name="Sharon I."/>
            <person name="Castelle C.J."/>
            <person name="Probst A.J."/>
            <person name="Thomas B.C."/>
            <person name="Singh A."/>
            <person name="Wilkins M.J."/>
            <person name="Karaoz U."/>
            <person name="Brodie E.L."/>
            <person name="Williams K.H."/>
            <person name="Hubbard S.S."/>
            <person name="Banfield J.F."/>
        </authorList>
    </citation>
    <scope>NUCLEOTIDE SEQUENCE [LARGE SCALE GENOMIC DNA]</scope>
</reference>
<evidence type="ECO:0000313" key="2">
    <source>
        <dbReference type="EMBL" id="OGD44189.1"/>
    </source>
</evidence>
<dbReference type="Proteomes" id="UP000178296">
    <property type="component" value="Unassembled WGS sequence"/>
</dbReference>
<dbReference type="AlphaFoldDB" id="A0A1F5CMW0"/>
<dbReference type="GO" id="GO:0033785">
    <property type="term" value="F:heptose 7-phosphate kinase activity"/>
    <property type="evidence" value="ECO:0007669"/>
    <property type="project" value="TreeGrafter"/>
</dbReference>
<dbReference type="Pfam" id="PF00294">
    <property type="entry name" value="PfkB"/>
    <property type="match status" value="1"/>
</dbReference>
<name>A0A1F5CMW0_9BACT</name>
<sequence length="115" mass="12917">MVGQVGRDQAGKQLVKELRKRGVDVSEIMQNSGRPTTQKMRVIARSQQIVRVDKEVSDYIDANVEKRIFGNVSKNLNNWDGIVISDYAKGCITRGLVQGIKWLKTSTPFCSSPFM</sequence>
<accession>A0A1F5CMW0</accession>
<evidence type="ECO:0000259" key="1">
    <source>
        <dbReference type="Pfam" id="PF00294"/>
    </source>
</evidence>
<comment type="caution">
    <text evidence="2">The sequence shown here is derived from an EMBL/GenBank/DDBJ whole genome shotgun (WGS) entry which is preliminary data.</text>
</comment>
<gene>
    <name evidence="2" type="ORF">A3J02_01100</name>
</gene>
<dbReference type="GO" id="GO:0033786">
    <property type="term" value="F:heptose-1-phosphate adenylyltransferase activity"/>
    <property type="evidence" value="ECO:0007669"/>
    <property type="project" value="TreeGrafter"/>
</dbReference>
<dbReference type="InterPro" id="IPR011611">
    <property type="entry name" value="PfkB_dom"/>
</dbReference>
<protein>
    <recommendedName>
        <fullName evidence="1">Carbohydrate kinase PfkB domain-containing protein</fullName>
    </recommendedName>
</protein>
<proteinExistence type="predicted"/>
<dbReference type="GO" id="GO:0005829">
    <property type="term" value="C:cytosol"/>
    <property type="evidence" value="ECO:0007669"/>
    <property type="project" value="TreeGrafter"/>
</dbReference>
<dbReference type="InterPro" id="IPR029056">
    <property type="entry name" value="Ribokinase-like"/>
</dbReference>
<dbReference type="PANTHER" id="PTHR46969">
    <property type="entry name" value="BIFUNCTIONAL PROTEIN HLDE"/>
    <property type="match status" value="1"/>
</dbReference>